<feature type="coiled-coil region" evidence="1">
    <location>
        <begin position="4"/>
        <end position="58"/>
    </location>
</feature>
<dbReference type="RefSeq" id="WP_204822839.1">
    <property type="nucleotide sequence ID" value="NZ_JANHOF010000019.1"/>
</dbReference>
<evidence type="ECO:0008006" key="4">
    <source>
        <dbReference type="Google" id="ProtNLM"/>
    </source>
</evidence>
<keyword evidence="3" id="KW-1185">Reference proteome</keyword>
<proteinExistence type="predicted"/>
<reference evidence="2 3" key="1">
    <citation type="submission" date="2024-09" db="EMBL/GenBank/DDBJ databases">
        <authorList>
            <person name="Sun Q."/>
            <person name="Mori K."/>
        </authorList>
    </citation>
    <scope>NUCLEOTIDE SEQUENCE [LARGE SCALE GENOMIC DNA]</scope>
    <source>
        <strain evidence="2 3">CCM 4839</strain>
    </source>
</reference>
<accession>A0ABV6J1R1</accession>
<comment type="caution">
    <text evidence="2">The sequence shown here is derived from an EMBL/GenBank/DDBJ whole genome shotgun (WGS) entry which is preliminary data.</text>
</comment>
<name>A0ABV6J1R1_9BACL</name>
<organism evidence="2 3">
    <name type="scientific">Paenibacillus mendelii</name>
    <dbReference type="NCBI Taxonomy" id="206163"/>
    <lineage>
        <taxon>Bacteria</taxon>
        <taxon>Bacillati</taxon>
        <taxon>Bacillota</taxon>
        <taxon>Bacilli</taxon>
        <taxon>Bacillales</taxon>
        <taxon>Paenibacillaceae</taxon>
        <taxon>Paenibacillus</taxon>
    </lineage>
</organism>
<dbReference type="EMBL" id="JBHLVF010000002">
    <property type="protein sequence ID" value="MFC0389808.1"/>
    <property type="molecule type" value="Genomic_DNA"/>
</dbReference>
<protein>
    <recommendedName>
        <fullName evidence="4">Fur-regulated basic protein FbpA</fullName>
    </recommendedName>
</protein>
<dbReference type="Proteomes" id="UP001589818">
    <property type="component" value="Unassembled WGS sequence"/>
</dbReference>
<sequence>MTNIEMMQRRNEILKRNISSLILKDNKHGLSGQENYFYNNMIKELHTSESQLNSIRNQA</sequence>
<evidence type="ECO:0000313" key="2">
    <source>
        <dbReference type="EMBL" id="MFC0389808.1"/>
    </source>
</evidence>
<gene>
    <name evidence="2" type="ORF">ACFFJ8_00310</name>
</gene>
<keyword evidence="1" id="KW-0175">Coiled coil</keyword>
<evidence type="ECO:0000256" key="1">
    <source>
        <dbReference type="SAM" id="Coils"/>
    </source>
</evidence>
<evidence type="ECO:0000313" key="3">
    <source>
        <dbReference type="Proteomes" id="UP001589818"/>
    </source>
</evidence>